<evidence type="ECO:0000313" key="7">
    <source>
        <dbReference type="RefSeq" id="XP_019083004.1"/>
    </source>
</evidence>
<feature type="domain" description="Knottins-like" evidence="5">
    <location>
        <begin position="32"/>
        <end position="81"/>
    </location>
</feature>
<dbReference type="Pfam" id="PF00304">
    <property type="entry name" value="Gamma-thionin"/>
    <property type="match status" value="1"/>
</dbReference>
<reference evidence="7" key="2">
    <citation type="submission" date="2025-08" db="UniProtKB">
        <authorList>
            <consortium name="RefSeq"/>
        </authorList>
    </citation>
    <scope>IDENTIFICATION</scope>
    <source>
        <tissue evidence="7">Leaf</tissue>
    </source>
</reference>
<evidence type="ECO:0000256" key="4">
    <source>
        <dbReference type="SAM" id="SignalP"/>
    </source>
</evidence>
<feature type="chain" id="PRO_5046844047" evidence="4">
    <location>
        <begin position="29"/>
        <end position="83"/>
    </location>
</feature>
<accession>A0ABM1Q8B6</accession>
<sequence>MKSSMQFISTLFFLIVLVVGPEMKMVVGQPQLCEAESINFIGFCSKWRTRTCKRVCMSEGFPDGKCKGSFLDRKCWCNKPCAM</sequence>
<evidence type="ECO:0000259" key="5">
    <source>
        <dbReference type="SMART" id="SM00505"/>
    </source>
</evidence>
<dbReference type="Proteomes" id="UP000694864">
    <property type="component" value="Chromosome 7"/>
</dbReference>
<organism evidence="6 7">
    <name type="scientific">Camelina sativa</name>
    <name type="common">False flax</name>
    <name type="synonym">Myagrum sativum</name>
    <dbReference type="NCBI Taxonomy" id="90675"/>
    <lineage>
        <taxon>Eukaryota</taxon>
        <taxon>Viridiplantae</taxon>
        <taxon>Streptophyta</taxon>
        <taxon>Embryophyta</taxon>
        <taxon>Tracheophyta</taxon>
        <taxon>Spermatophyta</taxon>
        <taxon>Magnoliopsida</taxon>
        <taxon>eudicotyledons</taxon>
        <taxon>Gunneridae</taxon>
        <taxon>Pentapetalae</taxon>
        <taxon>rosids</taxon>
        <taxon>malvids</taxon>
        <taxon>Brassicales</taxon>
        <taxon>Brassicaceae</taxon>
        <taxon>Camelineae</taxon>
        <taxon>Camelina</taxon>
    </lineage>
</organism>
<dbReference type="SMART" id="SM00505">
    <property type="entry name" value="Knot1"/>
    <property type="match status" value="1"/>
</dbReference>
<evidence type="ECO:0000256" key="3">
    <source>
        <dbReference type="ARBA" id="ARBA00022821"/>
    </source>
</evidence>
<evidence type="ECO:0000313" key="6">
    <source>
        <dbReference type="Proteomes" id="UP000694864"/>
    </source>
</evidence>
<protein>
    <submittedName>
        <fullName evidence="7">Defensin-like protein 9</fullName>
    </submittedName>
</protein>
<keyword evidence="1" id="KW-0929">Antimicrobial</keyword>
<dbReference type="Gene3D" id="3.30.30.10">
    <property type="entry name" value="Knottin, scorpion toxin-like"/>
    <property type="match status" value="1"/>
</dbReference>
<reference evidence="6" key="1">
    <citation type="journal article" date="2014" name="Nat. Commun.">
        <title>The emerging biofuel crop Camelina sativa retains a highly undifferentiated hexaploid genome structure.</title>
        <authorList>
            <person name="Kagale S."/>
            <person name="Koh C."/>
            <person name="Nixon J."/>
            <person name="Bollina V."/>
            <person name="Clarke W.E."/>
            <person name="Tuteja R."/>
            <person name="Spillane C."/>
            <person name="Robinson S.J."/>
            <person name="Links M.G."/>
            <person name="Clarke C."/>
            <person name="Higgins E.E."/>
            <person name="Huebert T."/>
            <person name="Sharpe A.G."/>
            <person name="Parkin I.A."/>
        </authorList>
    </citation>
    <scope>NUCLEOTIDE SEQUENCE [LARGE SCALE GENOMIC DNA]</scope>
    <source>
        <strain evidence="6">cv. DH55</strain>
    </source>
</reference>
<evidence type="ECO:0000256" key="1">
    <source>
        <dbReference type="ARBA" id="ARBA00022529"/>
    </source>
</evidence>
<dbReference type="InterPro" id="IPR036574">
    <property type="entry name" value="Scorpion_toxin-like_sf"/>
</dbReference>
<proteinExistence type="predicted"/>
<keyword evidence="3" id="KW-0611">Plant defense</keyword>
<name>A0ABM1Q8B6_CAMSA</name>
<dbReference type="GeneID" id="109125572"/>
<gene>
    <name evidence="7" type="primary">LOC109125572</name>
</gene>
<keyword evidence="6" id="KW-1185">Reference proteome</keyword>
<dbReference type="InterPro" id="IPR003614">
    <property type="entry name" value="Knottins"/>
</dbReference>
<dbReference type="SUPFAM" id="SSF57095">
    <property type="entry name" value="Scorpion toxin-like"/>
    <property type="match status" value="1"/>
</dbReference>
<evidence type="ECO:0000256" key="2">
    <source>
        <dbReference type="ARBA" id="ARBA00022577"/>
    </source>
</evidence>
<dbReference type="RefSeq" id="XP_019083004.1">
    <property type="nucleotide sequence ID" value="XM_019227459.1"/>
</dbReference>
<keyword evidence="4" id="KW-0732">Signal</keyword>
<keyword evidence="2" id="KW-0295">Fungicide</keyword>
<feature type="signal peptide" evidence="4">
    <location>
        <begin position="1"/>
        <end position="28"/>
    </location>
</feature>